<gene>
    <name evidence="1" type="ORF">ENT66_05485</name>
</gene>
<name>A0A7C4NSA2_9BACT</name>
<evidence type="ECO:0000313" key="1">
    <source>
        <dbReference type="EMBL" id="HGQ85780.1"/>
    </source>
</evidence>
<organism evidence="1">
    <name type="scientific">Thermodesulfobacterium geofontis</name>
    <dbReference type="NCBI Taxonomy" id="1295609"/>
    <lineage>
        <taxon>Bacteria</taxon>
        <taxon>Pseudomonadati</taxon>
        <taxon>Thermodesulfobacteriota</taxon>
        <taxon>Thermodesulfobacteria</taxon>
        <taxon>Thermodesulfobacteriales</taxon>
        <taxon>Thermodesulfobacteriaceae</taxon>
        <taxon>Thermodesulfobacterium</taxon>
    </lineage>
</organism>
<comment type="caution">
    <text evidence="1">The sequence shown here is derived from an EMBL/GenBank/DDBJ whole genome shotgun (WGS) entry which is preliminary data.</text>
</comment>
<protein>
    <recommendedName>
        <fullName evidence="2">Type I restriction enzyme R protein N-terminal domain-containing protein</fullName>
    </recommendedName>
</protein>
<accession>A0A7C4NSA2</accession>
<reference evidence="1" key="1">
    <citation type="journal article" date="2020" name="mSystems">
        <title>Genome- and Community-Level Interaction Insights into Carbon Utilization and Element Cycling Functions of Hydrothermarchaeota in Hydrothermal Sediment.</title>
        <authorList>
            <person name="Zhou Z."/>
            <person name="Liu Y."/>
            <person name="Xu W."/>
            <person name="Pan J."/>
            <person name="Luo Z.H."/>
            <person name="Li M."/>
        </authorList>
    </citation>
    <scope>NUCLEOTIDE SEQUENCE [LARGE SCALE GENOMIC DNA]</scope>
    <source>
        <strain evidence="1">SpSt-6</strain>
    </source>
</reference>
<proteinExistence type="predicted"/>
<dbReference type="EMBL" id="DSZN01000094">
    <property type="protein sequence ID" value="HGQ85780.1"/>
    <property type="molecule type" value="Genomic_DNA"/>
</dbReference>
<dbReference type="AlphaFoldDB" id="A0A7C4NSA2"/>
<sequence length="153" mass="17775">MGNSKEEILVNEALSILKNIFKEKGYYGNCFFEEGNYQFSYKEKPFNIFIPLIIKYNSKPLLIVDYKPQENLTPSERGIIALARVFFDPPPYFALITNLKDFVLIDVYTQKREKGGKEIIPDFSELKKYEPKIIKSFNLEIEKKILAIYLSGG</sequence>
<evidence type="ECO:0008006" key="2">
    <source>
        <dbReference type="Google" id="ProtNLM"/>
    </source>
</evidence>